<dbReference type="PANTHER" id="PTHR46796">
    <property type="entry name" value="HTH-TYPE TRANSCRIPTIONAL ACTIVATOR RHAS-RELATED"/>
    <property type="match status" value="1"/>
</dbReference>
<dbReference type="PROSITE" id="PS00041">
    <property type="entry name" value="HTH_ARAC_FAMILY_1"/>
    <property type="match status" value="1"/>
</dbReference>
<dbReference type="GO" id="GO:0043565">
    <property type="term" value="F:sequence-specific DNA binding"/>
    <property type="evidence" value="ECO:0007669"/>
    <property type="project" value="InterPro"/>
</dbReference>
<name>A0A2R5ETJ6_9BACL</name>
<evidence type="ECO:0000313" key="7">
    <source>
        <dbReference type="Proteomes" id="UP000245202"/>
    </source>
</evidence>
<dbReference type="InterPro" id="IPR037923">
    <property type="entry name" value="HTH-like"/>
</dbReference>
<sequence>MTSSFRMPALSGHTFWKSKSQFLLDVDTYEDWALFLVEHGSFRYLVGESSGVASGGDWILCAPNTPFQREALTTLDFHFITFALEPSYDVQSEPPLPSGRYRPEETPRLRDTLNQLRAGIHAIHPAYAQTLRQHWINELWLHLYASVHETSTGLMRQTADPLMSRASERIREQANSPFTLKELAAELGLTPVQFTRRFRAAYGLNPLQFATDIRMRIAKKLLAETNLTLDAIAERCGYENGFYLSRIFRKQTQTTPSEYRKESLKARPILL</sequence>
<dbReference type="InterPro" id="IPR018062">
    <property type="entry name" value="HTH_AraC-typ_CS"/>
</dbReference>
<reference evidence="6 7" key="1">
    <citation type="submission" date="2017-08" db="EMBL/GenBank/DDBJ databases">
        <title>Substantial Increase in Enzyme Production by Combined Drug-Resistance Mutations in Paenibacillus agaridevorans.</title>
        <authorList>
            <person name="Tanaka Y."/>
            <person name="Funane K."/>
            <person name="Hosaka T."/>
            <person name="Shiwa Y."/>
            <person name="Fujita N."/>
            <person name="Miyazaki T."/>
            <person name="Yoshikawa H."/>
            <person name="Murakami K."/>
            <person name="Kasahara K."/>
            <person name="Inaoka T."/>
            <person name="Hiraga Y."/>
            <person name="Ochi K."/>
        </authorList>
    </citation>
    <scope>NUCLEOTIDE SEQUENCE [LARGE SCALE GENOMIC DNA]</scope>
    <source>
        <strain evidence="6 7">T-3040</strain>
    </source>
</reference>
<dbReference type="Pfam" id="PF12833">
    <property type="entry name" value="HTH_18"/>
    <property type="match status" value="1"/>
</dbReference>
<gene>
    <name evidence="6" type="ORF">PAT3040_04540</name>
</gene>
<keyword evidence="3" id="KW-0010">Activator</keyword>
<dbReference type="SUPFAM" id="SSF51215">
    <property type="entry name" value="Regulatory protein AraC"/>
    <property type="match status" value="1"/>
</dbReference>
<dbReference type="AlphaFoldDB" id="A0A2R5ETJ6"/>
<dbReference type="Gene3D" id="1.10.10.60">
    <property type="entry name" value="Homeodomain-like"/>
    <property type="match status" value="2"/>
</dbReference>
<keyword evidence="4" id="KW-0804">Transcription</keyword>
<keyword evidence="2" id="KW-0238">DNA-binding</keyword>
<dbReference type="InterPro" id="IPR050204">
    <property type="entry name" value="AraC_XylS_family_regulators"/>
</dbReference>
<evidence type="ECO:0000313" key="6">
    <source>
        <dbReference type="EMBL" id="GBG09867.1"/>
    </source>
</evidence>
<feature type="domain" description="HTH araC/xylS-type" evidence="5">
    <location>
        <begin position="164"/>
        <end position="262"/>
    </location>
</feature>
<dbReference type="SUPFAM" id="SSF46689">
    <property type="entry name" value="Homeodomain-like"/>
    <property type="match status" value="2"/>
</dbReference>
<comment type="caution">
    <text evidence="6">The sequence shown here is derived from an EMBL/GenBank/DDBJ whole genome shotgun (WGS) entry which is preliminary data.</text>
</comment>
<dbReference type="EMBL" id="BDQX01000281">
    <property type="protein sequence ID" value="GBG09867.1"/>
    <property type="molecule type" value="Genomic_DNA"/>
</dbReference>
<evidence type="ECO:0000256" key="4">
    <source>
        <dbReference type="ARBA" id="ARBA00023163"/>
    </source>
</evidence>
<evidence type="ECO:0000256" key="1">
    <source>
        <dbReference type="ARBA" id="ARBA00023015"/>
    </source>
</evidence>
<dbReference type="PROSITE" id="PS01124">
    <property type="entry name" value="HTH_ARAC_FAMILY_2"/>
    <property type="match status" value="1"/>
</dbReference>
<evidence type="ECO:0000256" key="3">
    <source>
        <dbReference type="ARBA" id="ARBA00023159"/>
    </source>
</evidence>
<organism evidence="6 7">
    <name type="scientific">Paenibacillus agaridevorans</name>
    <dbReference type="NCBI Taxonomy" id="171404"/>
    <lineage>
        <taxon>Bacteria</taxon>
        <taxon>Bacillati</taxon>
        <taxon>Bacillota</taxon>
        <taxon>Bacilli</taxon>
        <taxon>Bacillales</taxon>
        <taxon>Paenibacillaceae</taxon>
        <taxon>Paenibacillus</taxon>
    </lineage>
</organism>
<keyword evidence="7" id="KW-1185">Reference proteome</keyword>
<evidence type="ECO:0000256" key="2">
    <source>
        <dbReference type="ARBA" id="ARBA00023125"/>
    </source>
</evidence>
<evidence type="ECO:0000259" key="5">
    <source>
        <dbReference type="PROSITE" id="PS01124"/>
    </source>
</evidence>
<dbReference type="Proteomes" id="UP000245202">
    <property type="component" value="Unassembled WGS sequence"/>
</dbReference>
<protein>
    <submittedName>
        <fullName evidence="6">AraC family transcriptional regulator</fullName>
    </submittedName>
</protein>
<proteinExistence type="predicted"/>
<dbReference type="InterPro" id="IPR018060">
    <property type="entry name" value="HTH_AraC"/>
</dbReference>
<accession>A0A2R5ETJ6</accession>
<dbReference type="InterPro" id="IPR009057">
    <property type="entry name" value="Homeodomain-like_sf"/>
</dbReference>
<dbReference type="SMART" id="SM00342">
    <property type="entry name" value="HTH_ARAC"/>
    <property type="match status" value="1"/>
</dbReference>
<keyword evidence="1" id="KW-0805">Transcription regulation</keyword>
<dbReference type="GO" id="GO:0003700">
    <property type="term" value="F:DNA-binding transcription factor activity"/>
    <property type="evidence" value="ECO:0007669"/>
    <property type="project" value="InterPro"/>
</dbReference>
<dbReference type="RefSeq" id="WP_108994500.1">
    <property type="nucleotide sequence ID" value="NZ_BDQX01000281.1"/>
</dbReference>